<keyword evidence="9" id="KW-1185">Reference proteome</keyword>
<name>A0AA37GLV0_9PEZI</name>
<dbReference type="PANTHER" id="PTHR42715">
    <property type="entry name" value="BETA-GLUCOSIDASE"/>
    <property type="match status" value="1"/>
</dbReference>
<keyword evidence="6" id="KW-0326">Glycosidase</keyword>
<evidence type="ECO:0000313" key="8">
    <source>
        <dbReference type="EMBL" id="GJC83315.1"/>
    </source>
</evidence>
<dbReference type="Proteomes" id="UP001055172">
    <property type="component" value="Unassembled WGS sequence"/>
</dbReference>
<dbReference type="InterPro" id="IPR050288">
    <property type="entry name" value="Cellulose_deg_GH3"/>
</dbReference>
<dbReference type="Pfam" id="PF01915">
    <property type="entry name" value="Glyco_hydro_3_C"/>
    <property type="match status" value="1"/>
</dbReference>
<dbReference type="Gene3D" id="3.20.20.300">
    <property type="entry name" value="Glycoside hydrolase, family 3, N-terminal domain"/>
    <property type="match status" value="1"/>
</dbReference>
<comment type="catalytic activity">
    <reaction evidence="1">
        <text>Hydrolysis of terminal, non-reducing beta-D-glucosyl residues with release of beta-D-glucose.</text>
        <dbReference type="EC" id="3.2.1.21"/>
    </reaction>
</comment>
<dbReference type="InterPro" id="IPR002772">
    <property type="entry name" value="Glyco_hydro_3_C"/>
</dbReference>
<evidence type="ECO:0000313" key="9">
    <source>
        <dbReference type="Proteomes" id="UP001055172"/>
    </source>
</evidence>
<dbReference type="GO" id="GO:0009251">
    <property type="term" value="P:glucan catabolic process"/>
    <property type="evidence" value="ECO:0007669"/>
    <property type="project" value="TreeGrafter"/>
</dbReference>
<evidence type="ECO:0000256" key="3">
    <source>
        <dbReference type="ARBA" id="ARBA00012744"/>
    </source>
</evidence>
<evidence type="ECO:0000256" key="6">
    <source>
        <dbReference type="ARBA" id="ARBA00023295"/>
    </source>
</evidence>
<dbReference type="EC" id="3.2.1.21" evidence="3"/>
<protein>
    <recommendedName>
        <fullName evidence="3">beta-glucosidase</fullName>
        <ecNumber evidence="3">3.2.1.21</ecNumber>
    </recommendedName>
</protein>
<proteinExistence type="inferred from homology"/>
<accession>A0AA37GLV0</accession>
<keyword evidence="4" id="KW-0378">Hydrolase</keyword>
<evidence type="ECO:0000256" key="2">
    <source>
        <dbReference type="ARBA" id="ARBA00005336"/>
    </source>
</evidence>
<comment type="caution">
    <text evidence="8">The sequence shown here is derived from an EMBL/GenBank/DDBJ whole genome shotgun (WGS) entry which is preliminary data.</text>
</comment>
<evidence type="ECO:0000256" key="5">
    <source>
        <dbReference type="ARBA" id="ARBA00023277"/>
    </source>
</evidence>
<reference evidence="8 9" key="1">
    <citation type="submission" date="2021-07" db="EMBL/GenBank/DDBJ databases">
        <title>Genome data of Colletotrichum spaethianum.</title>
        <authorList>
            <person name="Utami Y.D."/>
            <person name="Hiruma K."/>
        </authorList>
    </citation>
    <scope>NUCLEOTIDE SEQUENCE [LARGE SCALE GENOMIC DNA]</scope>
    <source>
        <strain evidence="8 9">MAFF 242679</strain>
    </source>
</reference>
<sequence length="119" mass="13172">MDMPPYVDDLIEAVLATQPNAIVVTQAGNPVSMPWRHSANTILHSWYGGNEAGNAVADVVFGRINPSGKLPMTFPARLEDNPAFLSFGSDNGKVYYSEDVFVGYKWYEKRKIEVAFPFG</sequence>
<dbReference type="AlphaFoldDB" id="A0AA37GLV0"/>
<feature type="domain" description="Glycoside hydrolase family 3 C-terminal" evidence="7">
    <location>
        <begin position="1"/>
        <end position="104"/>
    </location>
</feature>
<dbReference type="EMBL" id="BPPX01000011">
    <property type="protein sequence ID" value="GJC83315.1"/>
    <property type="molecule type" value="Genomic_DNA"/>
</dbReference>
<organism evidence="8 9">
    <name type="scientific">Colletotrichum liriopes</name>
    <dbReference type="NCBI Taxonomy" id="708192"/>
    <lineage>
        <taxon>Eukaryota</taxon>
        <taxon>Fungi</taxon>
        <taxon>Dikarya</taxon>
        <taxon>Ascomycota</taxon>
        <taxon>Pezizomycotina</taxon>
        <taxon>Sordariomycetes</taxon>
        <taxon>Hypocreomycetidae</taxon>
        <taxon>Glomerellales</taxon>
        <taxon>Glomerellaceae</taxon>
        <taxon>Colletotrichum</taxon>
        <taxon>Colletotrichum spaethianum species complex</taxon>
    </lineage>
</organism>
<dbReference type="GO" id="GO:0008422">
    <property type="term" value="F:beta-glucosidase activity"/>
    <property type="evidence" value="ECO:0007669"/>
    <property type="project" value="UniProtKB-EC"/>
</dbReference>
<dbReference type="InterPro" id="IPR036881">
    <property type="entry name" value="Glyco_hydro_3_C_sf"/>
</dbReference>
<dbReference type="SUPFAM" id="SSF52279">
    <property type="entry name" value="Beta-D-glucan exohydrolase, C-terminal domain"/>
    <property type="match status" value="1"/>
</dbReference>
<keyword evidence="5" id="KW-0119">Carbohydrate metabolism</keyword>
<dbReference type="PANTHER" id="PTHR42715:SF27">
    <property type="entry name" value="BETA-GLUCOSIDASE-RELATED"/>
    <property type="match status" value="1"/>
</dbReference>
<comment type="similarity">
    <text evidence="2">Belongs to the glycosyl hydrolase 3 family.</text>
</comment>
<evidence type="ECO:0000256" key="1">
    <source>
        <dbReference type="ARBA" id="ARBA00000448"/>
    </source>
</evidence>
<evidence type="ECO:0000259" key="7">
    <source>
        <dbReference type="Pfam" id="PF01915"/>
    </source>
</evidence>
<dbReference type="Gene3D" id="3.40.50.1700">
    <property type="entry name" value="Glycoside hydrolase family 3 C-terminal domain"/>
    <property type="match status" value="1"/>
</dbReference>
<evidence type="ECO:0000256" key="4">
    <source>
        <dbReference type="ARBA" id="ARBA00022801"/>
    </source>
</evidence>
<dbReference type="InterPro" id="IPR036962">
    <property type="entry name" value="Glyco_hydro_3_N_sf"/>
</dbReference>
<gene>
    <name evidence="8" type="ORF">ColLi_06153</name>
</gene>